<dbReference type="InterPro" id="IPR057840">
    <property type="entry name" value="FimV_N"/>
</dbReference>
<dbReference type="EMBL" id="AP013066">
    <property type="protein sequence ID" value="BAN34887.1"/>
    <property type="molecule type" value="Genomic_DNA"/>
</dbReference>
<feature type="region of interest" description="Disordered" evidence="2">
    <location>
        <begin position="242"/>
        <end position="284"/>
    </location>
</feature>
<dbReference type="STRING" id="1163617.SCD_n01048"/>
<keyword evidence="1" id="KW-0175">Coiled coil</keyword>
<gene>
    <name evidence="4" type="ORF">SCD_n01048</name>
</gene>
<feature type="compositionally biased region" description="Basic and acidic residues" evidence="2">
    <location>
        <begin position="261"/>
        <end position="271"/>
    </location>
</feature>
<dbReference type="KEGG" id="sdr:SCD_n01048"/>
<dbReference type="AlphaFoldDB" id="S6B2I7"/>
<evidence type="ECO:0000256" key="2">
    <source>
        <dbReference type="SAM" id="MobiDB-lite"/>
    </source>
</evidence>
<evidence type="ECO:0000259" key="3">
    <source>
        <dbReference type="Pfam" id="PF25800"/>
    </source>
</evidence>
<accession>S6B2I7</accession>
<sequence length="845" mass="92840">MTKIDCFINRLRRWSCICLGFGLILFAPRIVALGLGEIQVASKLGEHFSGRIPVISTTGESVEPSCFKLVNESHKQDGIPLVDSARLTVAGGSGKTYLQVSSRKRINDLAVRLLVKAGCESEVIREYTILLNLPDNVITTRPDQAVISAPLVEPDLSPPQPVLSASQRDRRAGGMVWEITAGESLASIAANIYPNSRRMQRRFSRHAMAANPEVFADKNPDMLLSAGTVLYFPDLRELARQPAEKKAGQGLAAESAAQPDTKPDVKPDKPPVSRKTSKAKKLGAESEVRLKLTTGDLDISASGKITEGEREILREKQRILMDIDDMAANNLSLNHRLKQMEEHILGLQTKLEGLERQRSEMASNRPAVPAPHSEPRQEIWEWPAYTAIIALSAGGLGLLMVAYLKRKRKKAEAEALMELDVDLGSVWEVDPDAKKSGSSASLSNSANAGVQMGKAIAPVDVLEIDGQPSSSDVPKAQYGVSDTGFEIALDSIESAVEEADIYLALGEKDRAIANLKYQIDSHPRSTADLWFKLMEIYHDFDMRPEFEALVTEFRRYFNIAKPNWETMASGEISSRSIAEFPRLMGKISSTWGSAACLEYLHHLLLDNKGGLREGFELGIASDILLLIHLLEGMLGKLPAGEVPSEENRALEFTFEPSVQVEPEKNDFSSHTIEVSDPTVAELGPLLELEIVPPVVKNFPELNQEDAGQAVLLEAEKRAFSLDLGTAGEPEKSHHDLPKLEWDNLPVVESVSVLARPDPRSALERRHPRIVENITLIWGGLEIVSYLKSLVVDSRGDREGFDKEVLSELMMLSTIAVVDEGVTDIWSSSGESKLAAQEALKPRKAD</sequence>
<name>S6B2I7_SULDS</name>
<keyword evidence="5" id="KW-1185">Reference proteome</keyword>
<organism evidence="4 5">
    <name type="scientific">Sulfuricella denitrificans (strain DSM 22764 / NBRC 105220 / skB26)</name>
    <dbReference type="NCBI Taxonomy" id="1163617"/>
    <lineage>
        <taxon>Bacteria</taxon>
        <taxon>Pseudomonadati</taxon>
        <taxon>Pseudomonadota</taxon>
        <taxon>Betaproteobacteria</taxon>
        <taxon>Nitrosomonadales</taxon>
        <taxon>Sulfuricellaceae</taxon>
        <taxon>Sulfuricella</taxon>
    </lineage>
</organism>
<dbReference type="eggNOG" id="COG3170">
    <property type="taxonomic scope" value="Bacteria"/>
</dbReference>
<dbReference type="HOGENOM" id="CLU_337047_0_0_4"/>
<feature type="coiled-coil region" evidence="1">
    <location>
        <begin position="323"/>
        <end position="364"/>
    </location>
</feature>
<dbReference type="Pfam" id="PF25800">
    <property type="entry name" value="FimV_N"/>
    <property type="match status" value="1"/>
</dbReference>
<evidence type="ECO:0000313" key="5">
    <source>
        <dbReference type="Proteomes" id="UP000015559"/>
    </source>
</evidence>
<evidence type="ECO:0000256" key="1">
    <source>
        <dbReference type="SAM" id="Coils"/>
    </source>
</evidence>
<evidence type="ECO:0000313" key="4">
    <source>
        <dbReference type="EMBL" id="BAN34887.1"/>
    </source>
</evidence>
<protein>
    <recommendedName>
        <fullName evidence="3">FimV N-terminal domain-containing protein</fullName>
    </recommendedName>
</protein>
<proteinExistence type="predicted"/>
<feature type="domain" description="FimV N-terminal" evidence="3">
    <location>
        <begin position="33"/>
        <end position="134"/>
    </location>
</feature>
<reference evidence="4 5" key="1">
    <citation type="journal article" date="2012" name="Appl. Environ. Microbiol.">
        <title>Draft genome sequence of a psychrotolerant sulfur-oxidizing bacterium, Sulfuricella denitrificans skB26, and proteomic insights into cold adaptation.</title>
        <authorList>
            <person name="Watanabe T."/>
            <person name="Kojima H."/>
            <person name="Fukui M."/>
        </authorList>
    </citation>
    <scope>NUCLEOTIDE SEQUENCE [LARGE SCALE GENOMIC DNA]</scope>
    <source>
        <strain evidence="5">skB26</strain>
    </source>
</reference>
<dbReference type="Proteomes" id="UP000015559">
    <property type="component" value="Chromosome"/>
</dbReference>